<keyword evidence="5" id="KW-0326">Glycosidase</keyword>
<evidence type="ECO:0000256" key="3">
    <source>
        <dbReference type="ARBA" id="ARBA00012754"/>
    </source>
</evidence>
<dbReference type="RefSeq" id="WP_012208335.1">
    <property type="nucleotide sequence ID" value="NC_010003.1"/>
</dbReference>
<evidence type="ECO:0000259" key="10">
    <source>
        <dbReference type="Pfam" id="PF17786"/>
    </source>
</evidence>
<keyword evidence="13" id="KW-1185">Reference proteome</keyword>
<evidence type="ECO:0000256" key="2">
    <source>
        <dbReference type="ARBA" id="ARBA00004740"/>
    </source>
</evidence>
<dbReference type="Pfam" id="PF00703">
    <property type="entry name" value="Glyco_hydro_2"/>
    <property type="match status" value="1"/>
</dbReference>
<dbReference type="GO" id="GO:0006516">
    <property type="term" value="P:glycoprotein catabolic process"/>
    <property type="evidence" value="ECO:0007669"/>
    <property type="project" value="TreeGrafter"/>
</dbReference>
<dbReference type="FunFam" id="3.20.20.80:FF:000050">
    <property type="entry name" value="Beta-mannosidase B"/>
    <property type="match status" value="1"/>
</dbReference>
<feature type="domain" description="Mannosidase Ig/CBM-like" evidence="10">
    <location>
        <begin position="649"/>
        <end position="720"/>
    </location>
</feature>
<dbReference type="CAZy" id="GH2">
    <property type="family name" value="Glycoside Hydrolase Family 2"/>
</dbReference>
<evidence type="ECO:0000259" key="9">
    <source>
        <dbReference type="Pfam" id="PF00703"/>
    </source>
</evidence>
<organism evidence="12 13">
    <name type="scientific">Petrotoga mobilis (strain DSM 10674 / SJ95)</name>
    <dbReference type="NCBI Taxonomy" id="403833"/>
    <lineage>
        <taxon>Bacteria</taxon>
        <taxon>Thermotogati</taxon>
        <taxon>Thermotogota</taxon>
        <taxon>Thermotogae</taxon>
        <taxon>Petrotogales</taxon>
        <taxon>Petrotogaceae</taxon>
        <taxon>Petrotoga</taxon>
    </lineage>
</organism>
<dbReference type="Gene3D" id="2.60.120.260">
    <property type="entry name" value="Galactose-binding domain-like"/>
    <property type="match status" value="1"/>
</dbReference>
<evidence type="ECO:0000256" key="7">
    <source>
        <dbReference type="ARBA" id="ARBA00041069"/>
    </source>
</evidence>
<dbReference type="AlphaFoldDB" id="A9BFR1"/>
<dbReference type="Gene3D" id="3.20.20.80">
    <property type="entry name" value="Glycosidases"/>
    <property type="match status" value="1"/>
</dbReference>
<dbReference type="Proteomes" id="UP000000789">
    <property type="component" value="Chromosome"/>
</dbReference>
<dbReference type="STRING" id="403833.Pmob_0497"/>
<evidence type="ECO:0000313" key="13">
    <source>
        <dbReference type="Proteomes" id="UP000000789"/>
    </source>
</evidence>
<evidence type="ECO:0000256" key="5">
    <source>
        <dbReference type="ARBA" id="ARBA00023295"/>
    </source>
</evidence>
<name>A9BFR1_PETMO</name>
<sequence length="793" mass="93255">MKISLNGKWKVYDNEKEFEFDGNVPGTVQGDLVDLNLMPHPYVGENEKLFKRLEWKNWIYEKKFHIEEINDELRYDLVLEGVDTLSNIYLNDNFVGETEDMFIEYRFDIKKYLKIGENSLKIEIKSPIDLPKRFEKNYGKLHSGEETARVYIRKAQYSYGWDWGARIATSGIYRDIYIESYKDARLFGSTAFLETLDGKVNFSGYIDSCINYTKNYEVEILFNGNPVITLPVTTSVENYKFEGSKRIENLKLWYPHDLGESYLYEVEFRLKENKEVIYGEKKKIGFRIVKVVRENDSEGESFIFEINGRKIFAKGANWIPAENILSWLKGSDYDKLLKMAKESNMNMLRVWGGGLYEDPAFYNRCDELGILVWQDFMFACAEYPDHIDWFRKLANEEVKHQVLKLRHHPSIVLWCGNNENNWGFEEWDYKLKVDGKNLGNRLYLEDFPKICAQEDPSRLYWPSSPYGGSRANSSEAGDRHVWEIWSGWQDYKYYTWDTSKFVSEFGFQAAPDPKTIDFFAEDKEKDIFSPTMLNHNKQVEGPERLLRFINGHYGLIDNFDSIVYLTQLNQAEAIKTGVEHWRNRKYKTAGTLYWQINDSWPVFSWASIDYFKRPKPLYFYTKRFYNQLLAIAKNKDEKVIISLINDGIKIKLDLEFQLWSLNGKKLMQKEYSNIKTSEDSVITVDQLNISNIDLDNSIAYLILKQNGKTIIENHELFADLRKNKLNDPKITYEKEGNNLILSCEKPAWGVNVRVNGENYSQDNFFTLFPSYQKVLNNIEGEISIKSAFDYLRR</sequence>
<evidence type="ECO:0000256" key="1">
    <source>
        <dbReference type="ARBA" id="ARBA00000829"/>
    </source>
</evidence>
<gene>
    <name evidence="12" type="ordered locus">Pmob_0497</name>
</gene>
<reference evidence="12" key="1">
    <citation type="submission" date="2007-11" db="EMBL/GenBank/DDBJ databases">
        <title>Complete sequence of Petroga mobilis SJ95.</title>
        <authorList>
            <consortium name="US DOE Joint Genome Institute"/>
            <person name="Copeland A."/>
            <person name="Lucas S."/>
            <person name="Lapidus A."/>
            <person name="Barry K."/>
            <person name="Glavina del Rio T."/>
            <person name="Dalin E."/>
            <person name="Tice H."/>
            <person name="Pitluck S."/>
            <person name="Meincke L."/>
            <person name="Brettin T."/>
            <person name="Bruce D."/>
            <person name="Detter J.C."/>
            <person name="Han C."/>
            <person name="Kuske C.R."/>
            <person name="Schmutz J."/>
            <person name="Larimer F."/>
            <person name="Land M."/>
            <person name="Hauser L."/>
            <person name="Kyrpides N."/>
            <person name="Mikhailova N."/>
            <person name="Noll K."/>
            <person name="Richardson P."/>
        </authorList>
    </citation>
    <scope>NUCLEOTIDE SEQUENCE [LARGE SCALE GENOMIC DNA]</scope>
    <source>
        <strain evidence="12">SJ95</strain>
    </source>
</reference>
<dbReference type="GO" id="GO:0005975">
    <property type="term" value="P:carbohydrate metabolic process"/>
    <property type="evidence" value="ECO:0007669"/>
    <property type="project" value="InterPro"/>
</dbReference>
<comment type="similarity">
    <text evidence="6">Belongs to the glycosyl hydrolase 2 family. Beta-mannosidase B subfamily.</text>
</comment>
<keyword evidence="4 12" id="KW-0378">Hydrolase</keyword>
<feature type="domain" description="Glycoside hydrolase family 2 immunoglobulin-like beta-sandwich" evidence="9">
    <location>
        <begin position="225"/>
        <end position="287"/>
    </location>
</feature>
<evidence type="ECO:0000256" key="6">
    <source>
        <dbReference type="ARBA" id="ARBA00038429"/>
    </source>
</evidence>
<dbReference type="eggNOG" id="COG3250">
    <property type="taxonomic scope" value="Bacteria"/>
</dbReference>
<dbReference type="InterPro" id="IPR054593">
    <property type="entry name" value="Beta-mannosidase-like_N2"/>
</dbReference>
<dbReference type="EMBL" id="CP000879">
    <property type="protein sequence ID" value="ABX31231.1"/>
    <property type="molecule type" value="Genomic_DNA"/>
</dbReference>
<feature type="domain" description="Beta-mannosidase-like galactose-binding" evidence="11">
    <location>
        <begin position="9"/>
        <end position="174"/>
    </location>
</feature>
<dbReference type="GO" id="GO:0004567">
    <property type="term" value="F:beta-mannosidase activity"/>
    <property type="evidence" value="ECO:0007669"/>
    <property type="project" value="UniProtKB-EC"/>
</dbReference>
<dbReference type="Pfam" id="PF17786">
    <property type="entry name" value="Mannosidase_ig"/>
    <property type="match status" value="1"/>
</dbReference>
<dbReference type="EC" id="3.2.1.25" evidence="3"/>
<protein>
    <recommendedName>
        <fullName evidence="7">Beta-mannosidase B</fullName>
        <ecNumber evidence="3">3.2.1.25</ecNumber>
    </recommendedName>
    <alternativeName>
        <fullName evidence="8">Mannanase B</fullName>
    </alternativeName>
</protein>
<dbReference type="PANTHER" id="PTHR43730">
    <property type="entry name" value="BETA-MANNOSIDASE"/>
    <property type="match status" value="1"/>
</dbReference>
<dbReference type="SUPFAM" id="SSF49785">
    <property type="entry name" value="Galactose-binding domain-like"/>
    <property type="match status" value="1"/>
</dbReference>
<evidence type="ECO:0000256" key="4">
    <source>
        <dbReference type="ARBA" id="ARBA00022801"/>
    </source>
</evidence>
<dbReference type="PANTHER" id="PTHR43730:SF1">
    <property type="entry name" value="BETA-MANNOSIDASE"/>
    <property type="match status" value="1"/>
</dbReference>
<dbReference type="InterPro" id="IPR008979">
    <property type="entry name" value="Galactose-bd-like_sf"/>
</dbReference>
<dbReference type="InterPro" id="IPR041447">
    <property type="entry name" value="Mannosidase_ig"/>
</dbReference>
<dbReference type="InterPro" id="IPR050887">
    <property type="entry name" value="Beta-mannosidase_GH2"/>
</dbReference>
<dbReference type="InterPro" id="IPR036156">
    <property type="entry name" value="Beta-gal/glucu_dom_sf"/>
</dbReference>
<accession>A9BFR1</accession>
<dbReference type="SUPFAM" id="SSF49303">
    <property type="entry name" value="beta-Galactosidase/glucuronidase domain"/>
    <property type="match status" value="2"/>
</dbReference>
<dbReference type="InterPro" id="IPR017853">
    <property type="entry name" value="GH"/>
</dbReference>
<evidence type="ECO:0000256" key="8">
    <source>
        <dbReference type="ARBA" id="ARBA00041614"/>
    </source>
</evidence>
<comment type="pathway">
    <text evidence="2">Glycan metabolism; N-glycan degradation.</text>
</comment>
<dbReference type="KEGG" id="pmo:Pmob_0497"/>
<evidence type="ECO:0000259" key="11">
    <source>
        <dbReference type="Pfam" id="PF22666"/>
    </source>
</evidence>
<evidence type="ECO:0000313" key="12">
    <source>
        <dbReference type="EMBL" id="ABX31231.1"/>
    </source>
</evidence>
<dbReference type="OrthoDB" id="9801077at2"/>
<dbReference type="Pfam" id="PF22666">
    <property type="entry name" value="Glyco_hydro_2_N2"/>
    <property type="match status" value="1"/>
</dbReference>
<dbReference type="InterPro" id="IPR006102">
    <property type="entry name" value="Ig-like_GH2"/>
</dbReference>
<comment type="catalytic activity">
    <reaction evidence="1">
        <text>Hydrolysis of terminal, non-reducing beta-D-mannose residues in beta-D-mannosides.</text>
        <dbReference type="EC" id="3.2.1.25"/>
    </reaction>
</comment>
<dbReference type="Gene3D" id="2.60.40.10">
    <property type="entry name" value="Immunoglobulins"/>
    <property type="match status" value="1"/>
</dbReference>
<proteinExistence type="inferred from homology"/>
<dbReference type="InterPro" id="IPR013783">
    <property type="entry name" value="Ig-like_fold"/>
</dbReference>
<dbReference type="SUPFAM" id="SSF51445">
    <property type="entry name" value="(Trans)glycosidases"/>
    <property type="match status" value="1"/>
</dbReference>
<dbReference type="HOGENOM" id="CLU_005015_3_2_0"/>